<protein>
    <recommendedName>
        <fullName evidence="18">Mechanosensitive channel MscK</fullName>
    </recommendedName>
</protein>
<dbReference type="InterPro" id="IPR011014">
    <property type="entry name" value="MscS_channel_TM-2"/>
</dbReference>
<dbReference type="Pfam" id="PF12794">
    <property type="entry name" value="MscS_TM"/>
    <property type="match status" value="1"/>
</dbReference>
<dbReference type="InterPro" id="IPR006685">
    <property type="entry name" value="MscS_channel_2nd"/>
</dbReference>
<feature type="transmembrane region" description="Helical" evidence="10">
    <location>
        <begin position="615"/>
        <end position="636"/>
    </location>
</feature>
<keyword evidence="5 11" id="KW-0732">Signal</keyword>
<dbReference type="Pfam" id="PF21088">
    <property type="entry name" value="MS_channel_1st"/>
    <property type="match status" value="1"/>
</dbReference>
<feature type="domain" description="Mechanosensitive ion channel MscS" evidence="12">
    <location>
        <begin position="927"/>
        <end position="992"/>
    </location>
</feature>
<dbReference type="PANTHER" id="PTHR30347">
    <property type="entry name" value="POTASSIUM CHANNEL RELATED"/>
    <property type="match status" value="1"/>
</dbReference>
<dbReference type="InterPro" id="IPR023408">
    <property type="entry name" value="MscS_beta-dom_sf"/>
</dbReference>
<feature type="transmembrane region" description="Helical" evidence="10">
    <location>
        <begin position="495"/>
        <end position="511"/>
    </location>
</feature>
<evidence type="ECO:0000256" key="6">
    <source>
        <dbReference type="ARBA" id="ARBA00022989"/>
    </source>
</evidence>
<feature type="transmembrane region" description="Helical" evidence="10">
    <location>
        <begin position="838"/>
        <end position="857"/>
    </location>
</feature>
<keyword evidence="17" id="KW-1185">Reference proteome</keyword>
<dbReference type="EMBL" id="QDDL01000003">
    <property type="protein sequence ID" value="PVZ69475.1"/>
    <property type="molecule type" value="Genomic_DNA"/>
</dbReference>
<dbReference type="InterPro" id="IPR011066">
    <property type="entry name" value="MscS_channel_C_sf"/>
</dbReference>
<dbReference type="GO" id="GO:0008381">
    <property type="term" value="F:mechanosensitive monoatomic ion channel activity"/>
    <property type="evidence" value="ECO:0007669"/>
    <property type="project" value="UniProtKB-ARBA"/>
</dbReference>
<comment type="caution">
    <text evidence="16">The sequence shown here is derived from an EMBL/GenBank/DDBJ whole genome shotgun (WGS) entry which is preliminary data.</text>
</comment>
<keyword evidence="8" id="KW-0175">Coiled coil</keyword>
<feature type="domain" description="Mechanosensitive ion channel transmembrane helices 2/3" evidence="15">
    <location>
        <begin position="886"/>
        <end position="925"/>
    </location>
</feature>
<dbReference type="SUPFAM" id="SSF82861">
    <property type="entry name" value="Mechanosensitive channel protein MscS (YggB), transmembrane region"/>
    <property type="match status" value="1"/>
</dbReference>
<dbReference type="AlphaFoldDB" id="A0A2V1GXU7"/>
<dbReference type="RefSeq" id="WP_116686811.1">
    <property type="nucleotide sequence ID" value="NZ_CAWNYD010000003.1"/>
</dbReference>
<dbReference type="InterPro" id="IPR025692">
    <property type="entry name" value="MscS_IM_dom1"/>
</dbReference>
<evidence type="ECO:0008006" key="18">
    <source>
        <dbReference type="Google" id="ProtNLM"/>
    </source>
</evidence>
<evidence type="ECO:0000256" key="4">
    <source>
        <dbReference type="ARBA" id="ARBA00022692"/>
    </source>
</evidence>
<evidence type="ECO:0000256" key="11">
    <source>
        <dbReference type="SAM" id="SignalP"/>
    </source>
</evidence>
<keyword evidence="6 10" id="KW-1133">Transmembrane helix</keyword>
<dbReference type="SUPFAM" id="SSF82689">
    <property type="entry name" value="Mechanosensitive channel protein MscS (YggB), C-terminal domain"/>
    <property type="match status" value="1"/>
</dbReference>
<dbReference type="InterPro" id="IPR024393">
    <property type="entry name" value="MscS_porin"/>
</dbReference>
<evidence type="ECO:0000313" key="16">
    <source>
        <dbReference type="EMBL" id="PVZ69475.1"/>
    </source>
</evidence>
<dbReference type="OrthoDB" id="9799209at2"/>
<dbReference type="InterPro" id="IPR010920">
    <property type="entry name" value="LSM_dom_sf"/>
</dbReference>
<feature type="transmembrane region" description="Helical" evidence="10">
    <location>
        <begin position="878"/>
        <end position="905"/>
    </location>
</feature>
<accession>A0A2V1GXU7</accession>
<keyword evidence="7 10" id="KW-0472">Membrane</keyword>
<feature type="transmembrane region" description="Helical" evidence="10">
    <location>
        <begin position="689"/>
        <end position="712"/>
    </location>
</feature>
<feature type="transmembrane region" description="Helical" evidence="10">
    <location>
        <begin position="540"/>
        <end position="562"/>
    </location>
</feature>
<feature type="chain" id="PRO_5016106701" description="Mechanosensitive channel MscK" evidence="11">
    <location>
        <begin position="32"/>
        <end position="1105"/>
    </location>
</feature>
<dbReference type="InterPro" id="IPR049142">
    <property type="entry name" value="MS_channel_1st"/>
</dbReference>
<comment type="similarity">
    <text evidence="2">Belongs to the MscS (TC 1.A.23) family.</text>
</comment>
<dbReference type="InterPro" id="IPR006686">
    <property type="entry name" value="MscS_channel_CS"/>
</dbReference>
<evidence type="ECO:0000259" key="13">
    <source>
        <dbReference type="Pfam" id="PF12794"/>
    </source>
</evidence>
<feature type="coiled-coil region" evidence="8">
    <location>
        <begin position="271"/>
        <end position="319"/>
    </location>
</feature>
<feature type="domain" description="Mechanosensitive ion channel inner membrane" evidence="13">
    <location>
        <begin position="497"/>
        <end position="831"/>
    </location>
</feature>
<dbReference type="PROSITE" id="PS01246">
    <property type="entry name" value="UPF0003"/>
    <property type="match status" value="1"/>
</dbReference>
<evidence type="ECO:0000256" key="2">
    <source>
        <dbReference type="ARBA" id="ARBA00008017"/>
    </source>
</evidence>
<organism evidence="16 17">
    <name type="scientific">Pelagibaculum spongiae</name>
    <dbReference type="NCBI Taxonomy" id="2080658"/>
    <lineage>
        <taxon>Bacteria</taxon>
        <taxon>Pseudomonadati</taxon>
        <taxon>Pseudomonadota</taxon>
        <taxon>Gammaproteobacteria</taxon>
        <taxon>Oceanospirillales</taxon>
        <taxon>Pelagibaculum</taxon>
    </lineage>
</organism>
<comment type="subcellular location">
    <subcellularLocation>
        <location evidence="1">Cell membrane</location>
        <topology evidence="1">Multi-pass membrane protein</topology>
    </subcellularLocation>
</comment>
<dbReference type="PANTHER" id="PTHR30347:SF1">
    <property type="entry name" value="MECHANOSENSITIVE CHANNEL MSCK"/>
    <property type="match status" value="1"/>
</dbReference>
<feature type="transmembrane region" description="Helical" evidence="10">
    <location>
        <begin position="648"/>
        <end position="668"/>
    </location>
</feature>
<dbReference type="Gene3D" id="1.10.287.1260">
    <property type="match status" value="1"/>
</dbReference>
<evidence type="ECO:0000256" key="8">
    <source>
        <dbReference type="SAM" id="Coils"/>
    </source>
</evidence>
<evidence type="ECO:0000259" key="15">
    <source>
        <dbReference type="Pfam" id="PF21088"/>
    </source>
</evidence>
<name>A0A2V1GXU7_9GAMM</name>
<reference evidence="16 17" key="1">
    <citation type="submission" date="2018-04" db="EMBL/GenBank/DDBJ databases">
        <title>Thalassorhabdus spongiae gen. nov., sp. nov., isolated from a marine sponge in South-West Iceland.</title>
        <authorList>
            <person name="Knobloch S."/>
            <person name="Daussin A."/>
            <person name="Johannsson R."/>
            <person name="Marteinsson V.T."/>
        </authorList>
    </citation>
    <scope>NUCLEOTIDE SEQUENCE [LARGE SCALE GENOMIC DNA]</scope>
    <source>
        <strain evidence="16 17">Hp12</strain>
    </source>
</reference>
<dbReference type="SUPFAM" id="SSF50182">
    <property type="entry name" value="Sm-like ribonucleoproteins"/>
    <property type="match status" value="1"/>
</dbReference>
<evidence type="ECO:0000256" key="3">
    <source>
        <dbReference type="ARBA" id="ARBA00022475"/>
    </source>
</evidence>
<dbReference type="Gene3D" id="3.30.70.100">
    <property type="match status" value="1"/>
</dbReference>
<evidence type="ECO:0000256" key="1">
    <source>
        <dbReference type="ARBA" id="ARBA00004651"/>
    </source>
</evidence>
<dbReference type="Pfam" id="PF00924">
    <property type="entry name" value="MS_channel_2nd"/>
    <property type="match status" value="1"/>
</dbReference>
<gene>
    <name evidence="16" type="ORF">DC094_09055</name>
</gene>
<dbReference type="InterPro" id="IPR052702">
    <property type="entry name" value="MscS-like_channel"/>
</dbReference>
<evidence type="ECO:0000313" key="17">
    <source>
        <dbReference type="Proteomes" id="UP000244906"/>
    </source>
</evidence>
<evidence type="ECO:0000256" key="7">
    <source>
        <dbReference type="ARBA" id="ARBA00023136"/>
    </source>
</evidence>
<evidence type="ECO:0000256" key="5">
    <source>
        <dbReference type="ARBA" id="ARBA00022729"/>
    </source>
</evidence>
<sequence>MSRFFSRLESYFMPRLLLSLLLLAFSVCSYADELDTALGTANRYLQELELSNPTEQQRQQRMQWLDVQQKLQSAKGYQEQLSRLAEQVRQAPDEIKRIRSRLKTALPVNQLSAQQRRDLSSLEQRLIRETASSNGLGLTLSELDNRIETLQGNPGSLQQSLAQSRLQLEDIPEIDALPTNTDELERLQMLAIRMELQARVRLFEQQLASYETRLELNRARRDETNRSYKHQRSLVTIIQQQVAESRRRQAETAKNQTEKASQAASGKHPVIAEAAEINAGYSNQLEQLVAELETSANRKKSLEQSRQLLEETNKILRQQLQLSELGEVVGEVLRSYQDRVPDVYQLRRELLQLERNLIAARLEQSRSKVIYRNLSDLDSSARLLLIGIEKEQQADLFKSLKPLLDDRRELLQQINKRRDAYLTNVLSEDLLLRELLGQSERFSDALGRQLLWTANAEPVDGYFLAQLTQVLQQLFKDVSVESLKKSVADLPQEKITGYLILLLLPLGLWLARKPMQQALSRHESAIGNVREDRFSYTLEALFFPFLIEMPIPLTMLCGALILKRVEEPAVISQLGSALIEISVLLLFMRWALKLVNLGGLVDLHFRWPEPARLKLLYQLRALLVPAILLVGLLVLAEDGPDQLVRNTLGRIVFIILCVVSSAFIWRLLSPKLGVLSHWAERIGQASRGYLRYLIKPVLLTTPIVLALLSIAGYHFTALQLSRHLLLSLAAVVVITLVYNTILRWLMVAERRLRLNQALARRAAVLAARENDDTDEEPSEVDEQQLVDVARVSDQTRGIMKLIAALALLLLASLIWLPLWPALGVLEQQSLWEIADNTVTTADILGMVLMILVTWALVRNLPGLLEILILQRKGVKQGTRYAVVALSRYAVIAIGFVLTLGALGVGWGQVQWLVAALGVGLGFGLQEIFANFISGLILLFERPIRVGDTVTVGDMTGTVSKIRIRATTVVDYDRREIVIPNKLFVTERLINWTLSDNIVRLQLRLTLAHGQSVTHITQTMLQVGQSHPLVMKEPEPMVIMLESNEVGRQFELRIFIEDLMHKVQVTNETYDMLFRALEREGLQLATPKRQIEISQQQLNHHPNLGH</sequence>
<feature type="domain" description="Mechanosensitive ion channel MscS porin" evidence="14">
    <location>
        <begin position="45"/>
        <end position="272"/>
    </location>
</feature>
<feature type="compositionally biased region" description="Polar residues" evidence="9">
    <location>
        <begin position="252"/>
        <end position="264"/>
    </location>
</feature>
<feature type="transmembrane region" description="Helical" evidence="10">
    <location>
        <begin position="911"/>
        <end position="939"/>
    </location>
</feature>
<dbReference type="FunFam" id="1.10.287.1260:FF:000002">
    <property type="entry name" value="Potassium efflux system KefA"/>
    <property type="match status" value="1"/>
</dbReference>
<proteinExistence type="inferred from homology"/>
<evidence type="ECO:0000256" key="9">
    <source>
        <dbReference type="SAM" id="MobiDB-lite"/>
    </source>
</evidence>
<evidence type="ECO:0000256" key="10">
    <source>
        <dbReference type="SAM" id="Phobius"/>
    </source>
</evidence>
<keyword evidence="3" id="KW-1003">Cell membrane</keyword>
<dbReference type="Proteomes" id="UP000244906">
    <property type="component" value="Unassembled WGS sequence"/>
</dbReference>
<feature type="signal peptide" evidence="11">
    <location>
        <begin position="1"/>
        <end position="31"/>
    </location>
</feature>
<feature type="transmembrane region" description="Helical" evidence="10">
    <location>
        <begin position="574"/>
        <end position="595"/>
    </location>
</feature>
<feature type="region of interest" description="Disordered" evidence="9">
    <location>
        <begin position="245"/>
        <end position="267"/>
    </location>
</feature>
<feature type="transmembrane region" description="Helical" evidence="10">
    <location>
        <begin position="798"/>
        <end position="818"/>
    </location>
</feature>
<dbReference type="Pfam" id="PF12795">
    <property type="entry name" value="MscS_porin"/>
    <property type="match status" value="1"/>
</dbReference>
<dbReference type="Gene3D" id="2.30.30.60">
    <property type="match status" value="1"/>
</dbReference>
<keyword evidence="4 10" id="KW-0812">Transmembrane</keyword>
<dbReference type="GO" id="GO:0005886">
    <property type="term" value="C:plasma membrane"/>
    <property type="evidence" value="ECO:0007669"/>
    <property type="project" value="UniProtKB-SubCell"/>
</dbReference>
<evidence type="ECO:0000259" key="14">
    <source>
        <dbReference type="Pfam" id="PF12795"/>
    </source>
</evidence>
<evidence type="ECO:0000259" key="12">
    <source>
        <dbReference type="Pfam" id="PF00924"/>
    </source>
</evidence>
<feature type="transmembrane region" description="Helical" evidence="10">
    <location>
        <begin position="724"/>
        <end position="745"/>
    </location>
</feature>